<evidence type="ECO:0000313" key="4">
    <source>
        <dbReference type="Proteomes" id="UP000679352"/>
    </source>
</evidence>
<evidence type="ECO:0000259" key="2">
    <source>
        <dbReference type="PROSITE" id="PS50943"/>
    </source>
</evidence>
<dbReference type="InterPro" id="IPR050807">
    <property type="entry name" value="TransReg_Diox_bact_type"/>
</dbReference>
<keyword evidence="1" id="KW-0238">DNA-binding</keyword>
<dbReference type="PANTHER" id="PTHR46797:SF1">
    <property type="entry name" value="METHYLPHOSPHONATE SYNTHASE"/>
    <property type="match status" value="1"/>
</dbReference>
<accession>A0A975S236</accession>
<proteinExistence type="predicted"/>
<keyword evidence="4" id="KW-1185">Reference proteome</keyword>
<protein>
    <submittedName>
        <fullName evidence="3">XRE family transcriptional regulator</fullName>
    </submittedName>
</protein>
<dbReference type="InterPro" id="IPR013096">
    <property type="entry name" value="Cupin_2"/>
</dbReference>
<gene>
    <name evidence="3" type="ORF">KM031_03395</name>
</gene>
<reference evidence="3" key="1">
    <citation type="submission" date="2021-06" db="EMBL/GenBank/DDBJ databases">
        <title>Direct submission.</title>
        <authorList>
            <person name="Lee C.-S."/>
            <person name="Jin L."/>
        </authorList>
    </citation>
    <scope>NUCLEOTIDE SEQUENCE</scope>
    <source>
        <strain evidence="3">Con5</strain>
    </source>
</reference>
<dbReference type="KEGG" id="gfu:KM031_03395"/>
<evidence type="ECO:0000256" key="1">
    <source>
        <dbReference type="ARBA" id="ARBA00023125"/>
    </source>
</evidence>
<dbReference type="InterPro" id="IPR011051">
    <property type="entry name" value="RmlC_Cupin_sf"/>
</dbReference>
<organism evidence="3 4">
    <name type="scientific">Gemmobacter fulvus</name>
    <dbReference type="NCBI Taxonomy" id="2840474"/>
    <lineage>
        <taxon>Bacteria</taxon>
        <taxon>Pseudomonadati</taxon>
        <taxon>Pseudomonadota</taxon>
        <taxon>Alphaproteobacteria</taxon>
        <taxon>Rhodobacterales</taxon>
        <taxon>Paracoccaceae</taxon>
        <taxon>Gemmobacter</taxon>
    </lineage>
</organism>
<dbReference type="GO" id="GO:0005829">
    <property type="term" value="C:cytosol"/>
    <property type="evidence" value="ECO:0007669"/>
    <property type="project" value="TreeGrafter"/>
</dbReference>
<dbReference type="Pfam" id="PF01381">
    <property type="entry name" value="HTH_3"/>
    <property type="match status" value="1"/>
</dbReference>
<dbReference type="CDD" id="cd00093">
    <property type="entry name" value="HTH_XRE"/>
    <property type="match status" value="1"/>
</dbReference>
<dbReference type="RefSeq" id="WP_215503157.1">
    <property type="nucleotide sequence ID" value="NZ_CP076361.1"/>
</dbReference>
<dbReference type="EMBL" id="CP076361">
    <property type="protein sequence ID" value="QWK90966.1"/>
    <property type="molecule type" value="Genomic_DNA"/>
</dbReference>
<name>A0A975S236_9RHOB</name>
<dbReference type="InterPro" id="IPR001387">
    <property type="entry name" value="Cro/C1-type_HTH"/>
</dbReference>
<dbReference type="PANTHER" id="PTHR46797">
    <property type="entry name" value="HTH-TYPE TRANSCRIPTIONAL REGULATOR"/>
    <property type="match status" value="1"/>
</dbReference>
<dbReference type="SUPFAM" id="SSF51182">
    <property type="entry name" value="RmlC-like cupins"/>
    <property type="match status" value="1"/>
</dbReference>
<dbReference type="CDD" id="cd02209">
    <property type="entry name" value="cupin_XRE_C"/>
    <property type="match status" value="1"/>
</dbReference>
<dbReference type="InterPro" id="IPR014710">
    <property type="entry name" value="RmlC-like_jellyroll"/>
</dbReference>
<sequence>MTDASEEFPSVSRLKPALEQDPHRVREISERNLEAAIGREVRAFRRAQGMTVADLAGVTGLSIGMLSKIENGITSPSLTTLQILSHAFSTPITSFFRRFEERREVQHVKGGDHLEIERRGTRAGHQYNLLGHIGSNSSGVVVEPYLITLTEESDTFPTFQHDGIELLYMMEGEVMYRHGDQLFHMQPGDSLFFDADAPHGPEVLLKLPARYLSVISYPQA</sequence>
<dbReference type="InterPro" id="IPR010982">
    <property type="entry name" value="Lambda_DNA-bd_dom_sf"/>
</dbReference>
<dbReference type="Proteomes" id="UP000679352">
    <property type="component" value="Chromosome"/>
</dbReference>
<dbReference type="SMART" id="SM00530">
    <property type="entry name" value="HTH_XRE"/>
    <property type="match status" value="1"/>
</dbReference>
<feature type="domain" description="HTH cro/C1-type" evidence="2">
    <location>
        <begin position="41"/>
        <end position="95"/>
    </location>
</feature>
<dbReference type="SUPFAM" id="SSF47413">
    <property type="entry name" value="lambda repressor-like DNA-binding domains"/>
    <property type="match status" value="1"/>
</dbReference>
<evidence type="ECO:0000313" key="3">
    <source>
        <dbReference type="EMBL" id="QWK90966.1"/>
    </source>
</evidence>
<dbReference type="GO" id="GO:0003677">
    <property type="term" value="F:DNA binding"/>
    <property type="evidence" value="ECO:0007669"/>
    <property type="project" value="UniProtKB-KW"/>
</dbReference>
<dbReference type="Pfam" id="PF07883">
    <property type="entry name" value="Cupin_2"/>
    <property type="match status" value="1"/>
</dbReference>
<dbReference type="Gene3D" id="2.60.120.10">
    <property type="entry name" value="Jelly Rolls"/>
    <property type="match status" value="1"/>
</dbReference>
<dbReference type="AlphaFoldDB" id="A0A975S236"/>
<dbReference type="PROSITE" id="PS50943">
    <property type="entry name" value="HTH_CROC1"/>
    <property type="match status" value="1"/>
</dbReference>
<dbReference type="GO" id="GO:0003700">
    <property type="term" value="F:DNA-binding transcription factor activity"/>
    <property type="evidence" value="ECO:0007669"/>
    <property type="project" value="TreeGrafter"/>
</dbReference>
<dbReference type="Gene3D" id="1.10.260.40">
    <property type="entry name" value="lambda repressor-like DNA-binding domains"/>
    <property type="match status" value="1"/>
</dbReference>